<evidence type="ECO:0000313" key="4">
    <source>
        <dbReference type="EMBL" id="KAA0159247.1"/>
    </source>
</evidence>
<feature type="compositionally biased region" description="Low complexity" evidence="2">
    <location>
        <begin position="682"/>
        <end position="696"/>
    </location>
</feature>
<dbReference type="PROSITE" id="PS50088">
    <property type="entry name" value="ANK_REPEAT"/>
    <property type="match status" value="1"/>
</dbReference>
<feature type="transmembrane region" description="Helical" evidence="3">
    <location>
        <begin position="166"/>
        <end position="186"/>
    </location>
</feature>
<comment type="caution">
    <text evidence="4">The sequence shown here is derived from an EMBL/GenBank/DDBJ whole genome shotgun (WGS) entry which is preliminary data.</text>
</comment>
<feature type="transmembrane region" description="Helical" evidence="3">
    <location>
        <begin position="403"/>
        <end position="426"/>
    </location>
</feature>
<dbReference type="SUPFAM" id="SSF48403">
    <property type="entry name" value="Ankyrin repeat"/>
    <property type="match status" value="1"/>
</dbReference>
<evidence type="ECO:0000256" key="1">
    <source>
        <dbReference type="PROSITE-ProRule" id="PRU00023"/>
    </source>
</evidence>
<sequence length="715" mass="75586">MAAVTGTPVTAHSEPVLPPTPWESADCQKTCATMSRLGVGADMRLCCRPWTRDERVLAGIARFVAESAIGALFGVVAMLVSWFWNASALIAIAISSAVDLLRNLGYCWQARAGLSGPGGLPPSVFVTWTVSILLHFGAIGCSSYVMNVVENLDDVTREEAELFEPLFWAGCICSIVGPLASVSVALSAARDVKPQVVADFARRTPGEGATDTRPLLNVAIAKSEGRRRHSPHGLRFLGKTAMATASGTPVPQNSQLQPAPTVWESEGCTDACKFMSQLGVGANMRLCCRPWTRDERVVAGLEVFRAESAIDALYGVIAMLVAYFWAFTVLVVVAIFSILGLMRSVGYFRQARAGLNEPGGLSPSVFTTWAAGMVLQAGAFGCVSFVLDVMLNLDSITLDEAQLVLPLFWVGSIGTILGHLASALVAHDIMKRLAPEPEDGRVVEMAGERSPILAELASAQAEIEAEESHARSFASRERVHAEQEAAASGRRQVVEAVTACGDTPPRKQAEVLSPVKRAAQLCREGDGRALKRLILPAAAARLVPGEHAAAVQALGGRTMVHPDALVNTTSGEALLHCACRAGHTAAVRVLLRCGANVMLLDAAGRTALDVAEEAGSDDVASYLRTKRDQMRELMQAAQPTAPQPRAPHAGKPGHHRTTRDRVRALRGSHGAPLSPLPNRSTAAGPARGSAPRAKAAASEDARASAAAMAWAAPTL</sequence>
<feature type="region of interest" description="Disordered" evidence="2">
    <location>
        <begin position="634"/>
        <end position="704"/>
    </location>
</feature>
<dbReference type="InterPro" id="IPR002110">
    <property type="entry name" value="Ankyrin_rpt"/>
</dbReference>
<evidence type="ECO:0000256" key="2">
    <source>
        <dbReference type="SAM" id="MobiDB-lite"/>
    </source>
</evidence>
<feature type="transmembrane region" description="Helical" evidence="3">
    <location>
        <begin position="122"/>
        <end position="146"/>
    </location>
</feature>
<organism evidence="4 5">
    <name type="scientific">Cafeteria roenbergensis</name>
    <name type="common">Marine flagellate</name>
    <dbReference type="NCBI Taxonomy" id="33653"/>
    <lineage>
        <taxon>Eukaryota</taxon>
        <taxon>Sar</taxon>
        <taxon>Stramenopiles</taxon>
        <taxon>Bigyra</taxon>
        <taxon>Opalozoa</taxon>
        <taxon>Bicosoecida</taxon>
        <taxon>Cafeteriaceae</taxon>
        <taxon>Cafeteria</taxon>
    </lineage>
</organism>
<feature type="repeat" description="ANK" evidence="1">
    <location>
        <begin position="570"/>
        <end position="602"/>
    </location>
</feature>
<protein>
    <submittedName>
        <fullName evidence="4">Uncharacterized protein</fullName>
    </submittedName>
</protein>
<gene>
    <name evidence="4" type="ORF">FNF31_04976</name>
</gene>
<keyword evidence="3" id="KW-0472">Membrane</keyword>
<accession>A0A5A8D3Q4</accession>
<name>A0A5A8D3Q4_CAFRO</name>
<dbReference type="Proteomes" id="UP000325113">
    <property type="component" value="Unassembled WGS sequence"/>
</dbReference>
<feature type="transmembrane region" description="Helical" evidence="3">
    <location>
        <begin position="82"/>
        <end position="101"/>
    </location>
</feature>
<keyword evidence="1" id="KW-0040">ANK repeat</keyword>
<feature type="transmembrane region" description="Helical" evidence="3">
    <location>
        <begin position="312"/>
        <end position="339"/>
    </location>
</feature>
<reference evidence="4 5" key="1">
    <citation type="submission" date="2019-07" db="EMBL/GenBank/DDBJ databases">
        <title>Genomes of Cafeteria roenbergensis.</title>
        <authorList>
            <person name="Fischer M.G."/>
            <person name="Hackl T."/>
            <person name="Roman M."/>
        </authorList>
    </citation>
    <scope>NUCLEOTIDE SEQUENCE [LARGE SCALE GENOMIC DNA]</scope>
    <source>
        <strain evidence="4 5">Cflag</strain>
    </source>
</reference>
<feature type="transmembrane region" description="Helical" evidence="3">
    <location>
        <begin position="369"/>
        <end position="391"/>
    </location>
</feature>
<dbReference type="PROSITE" id="PS50297">
    <property type="entry name" value="ANK_REP_REGION"/>
    <property type="match status" value="1"/>
</dbReference>
<keyword evidence="3" id="KW-0812">Transmembrane</keyword>
<evidence type="ECO:0000313" key="5">
    <source>
        <dbReference type="Proteomes" id="UP000325113"/>
    </source>
</evidence>
<dbReference type="AlphaFoldDB" id="A0A5A8D3Q4"/>
<feature type="transmembrane region" description="Helical" evidence="3">
    <location>
        <begin position="56"/>
        <end position="76"/>
    </location>
</feature>
<evidence type="ECO:0000256" key="3">
    <source>
        <dbReference type="SAM" id="Phobius"/>
    </source>
</evidence>
<dbReference type="EMBL" id="VLTM01000056">
    <property type="protein sequence ID" value="KAA0159247.1"/>
    <property type="molecule type" value="Genomic_DNA"/>
</dbReference>
<keyword evidence="3" id="KW-1133">Transmembrane helix</keyword>
<dbReference type="Gene3D" id="1.25.40.20">
    <property type="entry name" value="Ankyrin repeat-containing domain"/>
    <property type="match status" value="1"/>
</dbReference>
<dbReference type="SMART" id="SM00248">
    <property type="entry name" value="ANK"/>
    <property type="match status" value="2"/>
</dbReference>
<dbReference type="Pfam" id="PF12796">
    <property type="entry name" value="Ank_2"/>
    <property type="match status" value="1"/>
</dbReference>
<dbReference type="InterPro" id="IPR036770">
    <property type="entry name" value="Ankyrin_rpt-contain_sf"/>
</dbReference>
<proteinExistence type="predicted"/>